<feature type="domain" description="Retrotransposon gag" evidence="2">
    <location>
        <begin position="141"/>
        <end position="234"/>
    </location>
</feature>
<reference evidence="3 4" key="1">
    <citation type="journal article" date="2019" name="G3 (Bethesda)">
        <title>Sequencing of a Wild Apple (Malus baccata) Genome Unravels the Differences Between Cultivated and Wild Apple Species Regarding Disease Resistance and Cold Tolerance.</title>
        <authorList>
            <person name="Chen X."/>
        </authorList>
    </citation>
    <scope>NUCLEOTIDE SEQUENCE [LARGE SCALE GENOMIC DNA]</scope>
    <source>
        <strain evidence="4">cv. Shandingzi</strain>
        <tissue evidence="3">Leaves</tissue>
    </source>
</reference>
<evidence type="ECO:0000313" key="4">
    <source>
        <dbReference type="Proteomes" id="UP000315295"/>
    </source>
</evidence>
<protein>
    <recommendedName>
        <fullName evidence="2">Retrotransposon gag domain-containing protein</fullName>
    </recommendedName>
</protein>
<dbReference type="InterPro" id="IPR021109">
    <property type="entry name" value="Peptidase_aspartic_dom_sf"/>
</dbReference>
<dbReference type="PANTHER" id="PTHR33067">
    <property type="entry name" value="RNA-DIRECTED DNA POLYMERASE-RELATED"/>
    <property type="match status" value="1"/>
</dbReference>
<keyword evidence="4" id="KW-1185">Reference proteome</keyword>
<organism evidence="3 4">
    <name type="scientific">Malus baccata</name>
    <name type="common">Siberian crab apple</name>
    <name type="synonym">Pyrus baccata</name>
    <dbReference type="NCBI Taxonomy" id="106549"/>
    <lineage>
        <taxon>Eukaryota</taxon>
        <taxon>Viridiplantae</taxon>
        <taxon>Streptophyta</taxon>
        <taxon>Embryophyta</taxon>
        <taxon>Tracheophyta</taxon>
        <taxon>Spermatophyta</taxon>
        <taxon>Magnoliopsida</taxon>
        <taxon>eudicotyledons</taxon>
        <taxon>Gunneridae</taxon>
        <taxon>Pentapetalae</taxon>
        <taxon>rosids</taxon>
        <taxon>fabids</taxon>
        <taxon>Rosales</taxon>
        <taxon>Rosaceae</taxon>
        <taxon>Amygdaloideae</taxon>
        <taxon>Maleae</taxon>
        <taxon>Malus</taxon>
    </lineage>
</organism>
<name>A0A540KDI9_MALBA</name>
<comment type="caution">
    <text evidence="3">The sequence shown here is derived from an EMBL/GenBank/DDBJ whole genome shotgun (WGS) entry which is preliminary data.</text>
</comment>
<evidence type="ECO:0000259" key="2">
    <source>
        <dbReference type="Pfam" id="PF03732"/>
    </source>
</evidence>
<dbReference type="AlphaFoldDB" id="A0A540KDI9"/>
<evidence type="ECO:0000256" key="1">
    <source>
        <dbReference type="SAM" id="MobiDB-lite"/>
    </source>
</evidence>
<feature type="region of interest" description="Disordered" evidence="1">
    <location>
        <begin position="511"/>
        <end position="548"/>
    </location>
</feature>
<proteinExistence type="predicted"/>
<accession>A0A540KDI9</accession>
<dbReference type="Pfam" id="PF03732">
    <property type="entry name" value="Retrotrans_gag"/>
    <property type="match status" value="1"/>
</dbReference>
<dbReference type="Gene3D" id="2.40.70.10">
    <property type="entry name" value="Acid Proteases"/>
    <property type="match status" value="1"/>
</dbReference>
<dbReference type="EMBL" id="VIEB01001425">
    <property type="protein sequence ID" value="TQD72298.1"/>
    <property type="molecule type" value="Genomic_DNA"/>
</dbReference>
<dbReference type="InterPro" id="IPR005162">
    <property type="entry name" value="Retrotrans_gag_dom"/>
</dbReference>
<dbReference type="CDD" id="cd00303">
    <property type="entry name" value="retropepsin_like"/>
    <property type="match status" value="1"/>
</dbReference>
<evidence type="ECO:0000313" key="3">
    <source>
        <dbReference type="EMBL" id="TQD72298.1"/>
    </source>
</evidence>
<gene>
    <name evidence="3" type="ORF">C1H46_042170</name>
</gene>
<dbReference type="PANTHER" id="PTHR33067:SF9">
    <property type="entry name" value="RNA-DIRECTED DNA POLYMERASE"/>
    <property type="match status" value="1"/>
</dbReference>
<dbReference type="Proteomes" id="UP000315295">
    <property type="component" value="Unassembled WGS sequence"/>
</dbReference>
<sequence>MVSTRSTVQKLIPFDPELEQNLRRKRREQHLQRVRPLQETFLESVFSGDLHNKEKMAFVIPEAGQPLGDSLTAHTTNIPSCITYPAVEEGTAFEIKQHMLNILPTFLGLSSDDPNMHIAEILMGCKNILVRGFSAESIKLRLFPYTLKDQARRWLLTLPSGSITTWAQLSEKILNKYYPVSKTLDMRTQILSFAQKPNEEFHEAWERFKELIRKCPHSGINTSDQMHIFFRGLNMTTKTLVNASCGGTYKDKNAQEACLLFEKMAEDTQQWAVEQPQSRSVFEMSNGSPYVSAQIEKMEKKLERFDAKFDMVLQRISGSQVAVQHPLQAACSICSLTNHDFFSCPHKDAYPEFTAEQVNSFNNFQRPRYDPYSNFYNPGWRDHPNLRWDKEQHTRPQFQQQVQQPAASKAAWEVAIEKLANTTTQEIQNLHAAVKNMEKQMGQIALQVSGRAPGTFPSQTEPNPRGREECNAIRTLRSGKSYNNSLENSIGSSQAAELPQTKSAIFADSEISADSGQSQDRSENTAEASTKTAERVYEPPMPYPERFRPKAKDQQLTDFMKTLAKVQINLPLIDAIKNIPYYAKFLKDVCTKKRKLVDLEKVILTEQCSAVLLHKLPPKKKDPGSFTISCTIGNCDFSSALIDLGASVNLMPYSVFKRLGEGELKPTSSIIQLADRSITYPRGVIEDVIVKVDNLYLPADFMVLDMDEDLTTPIILGRPFLATARTLIDVEAGTLTFRVEDQTVVFKLFEASIHSGDKQECMRVDALVGLPSAQFMSRSTDHLSIKPPNLTHDCTSPKPQQKRVLNEDQPINTMKKHEKLRSSPVCAKIQPGKKVWLLSSYFKSSPGKQKSRWKGPFLVTKVFQKGNVDIKAEGTDFSFKVTKHQLKPCIEKFGVGEASTLKAPVI</sequence>
<feature type="compositionally biased region" description="Polar residues" evidence="1">
    <location>
        <begin position="512"/>
        <end position="531"/>
    </location>
</feature>